<organism evidence="1 2">
    <name type="scientific">Mythimna loreyi</name>
    <dbReference type="NCBI Taxonomy" id="667449"/>
    <lineage>
        <taxon>Eukaryota</taxon>
        <taxon>Metazoa</taxon>
        <taxon>Ecdysozoa</taxon>
        <taxon>Arthropoda</taxon>
        <taxon>Hexapoda</taxon>
        <taxon>Insecta</taxon>
        <taxon>Pterygota</taxon>
        <taxon>Neoptera</taxon>
        <taxon>Endopterygota</taxon>
        <taxon>Lepidoptera</taxon>
        <taxon>Glossata</taxon>
        <taxon>Ditrysia</taxon>
        <taxon>Noctuoidea</taxon>
        <taxon>Noctuidae</taxon>
        <taxon>Noctuinae</taxon>
        <taxon>Hadenini</taxon>
        <taxon>Mythimna</taxon>
    </lineage>
</organism>
<name>A0ACC2PZ80_9NEOP</name>
<evidence type="ECO:0000313" key="1">
    <source>
        <dbReference type="EMBL" id="KAJ8704362.1"/>
    </source>
</evidence>
<sequence>MSNVNIIPHQFTYALRKLHTEAIFQYEDASFKTSGGSYIAGLSAEWGWKAHSYTARSSLICRKQVGHKQWVSHLRQGVTLPYETKTRLLGCRRRNWNKPNMSVTLHHFPNPETSTEKFKNWISNIGGDITELDADVIFRNRRVCSRHFEDIYKYPTNRLSRIAVPSLHLTSGYSQDNAVGHDSKKEEKYSRKRKAPHLSLKQHKKYKLLLKQLEKSNTEKDNFRKKYLLARKMKKTEAFQIITKHMSKSAKIFCHMQVIVYAYV</sequence>
<protein>
    <submittedName>
        <fullName evidence="1">Uncharacterized protein</fullName>
    </submittedName>
</protein>
<gene>
    <name evidence="1" type="ORF">PYW08_013086</name>
</gene>
<comment type="caution">
    <text evidence="1">The sequence shown here is derived from an EMBL/GenBank/DDBJ whole genome shotgun (WGS) entry which is preliminary data.</text>
</comment>
<evidence type="ECO:0000313" key="2">
    <source>
        <dbReference type="Proteomes" id="UP001231649"/>
    </source>
</evidence>
<keyword evidence="2" id="KW-1185">Reference proteome</keyword>
<proteinExistence type="predicted"/>
<accession>A0ACC2PZ80</accession>
<dbReference type="EMBL" id="CM056808">
    <property type="protein sequence ID" value="KAJ8704362.1"/>
    <property type="molecule type" value="Genomic_DNA"/>
</dbReference>
<dbReference type="Proteomes" id="UP001231649">
    <property type="component" value="Chromosome 32"/>
</dbReference>
<reference evidence="1" key="1">
    <citation type="submission" date="2023-03" db="EMBL/GenBank/DDBJ databases">
        <title>Chromosome-level genomes of two armyworms, Mythimna separata and Mythimna loreyi, provide insights into the biosynthesis and reception of sex pheromones.</title>
        <authorList>
            <person name="Zhao H."/>
        </authorList>
    </citation>
    <scope>NUCLEOTIDE SEQUENCE</scope>
    <source>
        <strain evidence="1">BeijingLab</strain>
    </source>
</reference>